<dbReference type="Gene3D" id="3.30.710.10">
    <property type="entry name" value="Potassium Channel Kv1.1, Chain A"/>
    <property type="match status" value="1"/>
</dbReference>
<evidence type="ECO:0000259" key="8">
    <source>
        <dbReference type="PROSITE" id="PS50097"/>
    </source>
</evidence>
<protein>
    <submittedName>
        <fullName evidence="10">Putative G-protein coupled receptor AH9.1 like protein</fullName>
    </submittedName>
</protein>
<reference evidence="10" key="2">
    <citation type="submission" date="2020-06" db="EMBL/GenBank/DDBJ databases">
        <authorList>
            <person name="Sheffer M."/>
        </authorList>
    </citation>
    <scope>NUCLEOTIDE SEQUENCE</scope>
</reference>
<feature type="transmembrane region" description="Helical" evidence="7">
    <location>
        <begin position="279"/>
        <end position="303"/>
    </location>
</feature>
<dbReference type="InterPro" id="IPR053093">
    <property type="entry name" value="GPCR-like"/>
</dbReference>
<dbReference type="Gene3D" id="1.20.1070.10">
    <property type="entry name" value="Rhodopsin 7-helix transmembrane proteins"/>
    <property type="match status" value="1"/>
</dbReference>
<dbReference type="InterPro" id="IPR000210">
    <property type="entry name" value="BTB/POZ_dom"/>
</dbReference>
<comment type="subcellular location">
    <subcellularLocation>
        <location evidence="1">Membrane</location>
    </subcellularLocation>
</comment>
<keyword evidence="11" id="KW-1185">Reference proteome</keyword>
<organism evidence="10 11">
    <name type="scientific">Argiope bruennichi</name>
    <name type="common">Wasp spider</name>
    <name type="synonym">Aranea bruennichi</name>
    <dbReference type="NCBI Taxonomy" id="94029"/>
    <lineage>
        <taxon>Eukaryota</taxon>
        <taxon>Metazoa</taxon>
        <taxon>Ecdysozoa</taxon>
        <taxon>Arthropoda</taxon>
        <taxon>Chelicerata</taxon>
        <taxon>Arachnida</taxon>
        <taxon>Araneae</taxon>
        <taxon>Araneomorphae</taxon>
        <taxon>Entelegynae</taxon>
        <taxon>Araneoidea</taxon>
        <taxon>Araneidae</taxon>
        <taxon>Argiope</taxon>
    </lineage>
</organism>
<evidence type="ECO:0000313" key="10">
    <source>
        <dbReference type="EMBL" id="KAF8774802.1"/>
    </source>
</evidence>
<comment type="similarity">
    <text evidence="2 6">Belongs to the G-protein coupled receptor 1 family.</text>
</comment>
<dbReference type="PROSITE" id="PS00237">
    <property type="entry name" value="G_PROTEIN_RECEP_F1_1"/>
    <property type="match status" value="1"/>
</dbReference>
<dbReference type="SMART" id="SM01381">
    <property type="entry name" value="7TM_GPCR_Srsx"/>
    <property type="match status" value="1"/>
</dbReference>
<dbReference type="Pfam" id="PF00651">
    <property type="entry name" value="BTB"/>
    <property type="match status" value="1"/>
</dbReference>
<dbReference type="SUPFAM" id="SSF54695">
    <property type="entry name" value="POZ domain"/>
    <property type="match status" value="1"/>
</dbReference>
<dbReference type="PROSITE" id="PS50262">
    <property type="entry name" value="G_PROTEIN_RECEP_F1_2"/>
    <property type="match status" value="1"/>
</dbReference>
<dbReference type="Proteomes" id="UP000807504">
    <property type="component" value="Unassembled WGS sequence"/>
</dbReference>
<evidence type="ECO:0000256" key="7">
    <source>
        <dbReference type="SAM" id="Phobius"/>
    </source>
</evidence>
<dbReference type="InterPro" id="IPR000276">
    <property type="entry name" value="GPCR_Rhodpsn"/>
</dbReference>
<feature type="transmembrane region" description="Helical" evidence="7">
    <location>
        <begin position="51"/>
        <end position="74"/>
    </location>
</feature>
<evidence type="ECO:0000259" key="9">
    <source>
        <dbReference type="PROSITE" id="PS50262"/>
    </source>
</evidence>
<evidence type="ECO:0000256" key="2">
    <source>
        <dbReference type="ARBA" id="ARBA00010663"/>
    </source>
</evidence>
<evidence type="ECO:0000256" key="3">
    <source>
        <dbReference type="ARBA" id="ARBA00022692"/>
    </source>
</evidence>
<dbReference type="AlphaFoldDB" id="A0A8T0ELD2"/>
<keyword evidence="6 10" id="KW-0675">Receptor</keyword>
<gene>
    <name evidence="10" type="ORF">HNY73_017315</name>
</gene>
<keyword evidence="6" id="KW-0297">G-protein coupled receptor</keyword>
<proteinExistence type="inferred from homology"/>
<dbReference type="PRINTS" id="PR00237">
    <property type="entry name" value="GPCRRHODOPSN"/>
</dbReference>
<dbReference type="GO" id="GO:0016020">
    <property type="term" value="C:membrane"/>
    <property type="evidence" value="ECO:0007669"/>
    <property type="project" value="UniProtKB-SubCell"/>
</dbReference>
<feature type="transmembrane region" description="Helical" evidence="7">
    <location>
        <begin position="227"/>
        <end position="248"/>
    </location>
</feature>
<dbReference type="PANTHER" id="PTHR47760">
    <property type="entry name" value="G-PROTEIN COUPLED RECEPTOR B0563.6-LIKE PROTEIN-RELATED"/>
    <property type="match status" value="1"/>
</dbReference>
<keyword evidence="6" id="KW-0807">Transducer</keyword>
<evidence type="ECO:0000256" key="1">
    <source>
        <dbReference type="ARBA" id="ARBA00004370"/>
    </source>
</evidence>
<dbReference type="CDD" id="cd14978">
    <property type="entry name" value="7tmA_FMRFamide_R-like"/>
    <property type="match status" value="1"/>
</dbReference>
<dbReference type="CDD" id="cd18186">
    <property type="entry name" value="BTB_POZ_ZBTB_KLHL-like"/>
    <property type="match status" value="1"/>
</dbReference>
<dbReference type="SMART" id="SM00225">
    <property type="entry name" value="BTB"/>
    <property type="match status" value="1"/>
</dbReference>
<evidence type="ECO:0000256" key="6">
    <source>
        <dbReference type="RuleBase" id="RU000688"/>
    </source>
</evidence>
<dbReference type="PANTHER" id="PTHR47760:SF1">
    <property type="entry name" value="G-PROTEIN COUPLED RECEPTORS FAMILY 1 PROFILE DOMAIN-CONTAINING PROTEIN"/>
    <property type="match status" value="1"/>
</dbReference>
<dbReference type="GO" id="GO:0004930">
    <property type="term" value="F:G protein-coupled receptor activity"/>
    <property type="evidence" value="ECO:0007669"/>
    <property type="project" value="UniProtKB-KW"/>
</dbReference>
<feature type="transmembrane region" description="Helical" evidence="7">
    <location>
        <begin position="130"/>
        <end position="148"/>
    </location>
</feature>
<dbReference type="PROSITE" id="PS50097">
    <property type="entry name" value="BTB"/>
    <property type="match status" value="1"/>
</dbReference>
<evidence type="ECO:0000256" key="5">
    <source>
        <dbReference type="ARBA" id="ARBA00023136"/>
    </source>
</evidence>
<keyword evidence="3 6" id="KW-0812">Transmembrane</keyword>
<dbReference type="InterPro" id="IPR011333">
    <property type="entry name" value="SKP1/BTB/POZ_sf"/>
</dbReference>
<dbReference type="InterPro" id="IPR017452">
    <property type="entry name" value="GPCR_Rhodpsn_7TM"/>
</dbReference>
<feature type="transmembrane region" description="Helical" evidence="7">
    <location>
        <begin position="169"/>
        <end position="187"/>
    </location>
</feature>
<evidence type="ECO:0000313" key="11">
    <source>
        <dbReference type="Proteomes" id="UP000807504"/>
    </source>
</evidence>
<feature type="transmembrane region" description="Helical" evidence="7">
    <location>
        <begin position="86"/>
        <end position="110"/>
    </location>
</feature>
<evidence type="ECO:0000256" key="4">
    <source>
        <dbReference type="ARBA" id="ARBA00022989"/>
    </source>
</evidence>
<comment type="caution">
    <text evidence="10">The sequence shown here is derived from an EMBL/GenBank/DDBJ whole genome shotgun (WGS) entry which is preliminary data.</text>
</comment>
<keyword evidence="5 7" id="KW-0472">Membrane</keyword>
<dbReference type="SUPFAM" id="SSF81321">
    <property type="entry name" value="Family A G protein-coupled receptor-like"/>
    <property type="match status" value="1"/>
</dbReference>
<keyword evidence="4 7" id="KW-1133">Transmembrane helix</keyword>
<feature type="domain" description="G-protein coupled receptors family 1 profile" evidence="9">
    <location>
        <begin position="68"/>
        <end position="336"/>
    </location>
</feature>
<accession>A0A8T0ELD2</accession>
<reference evidence="10" key="1">
    <citation type="journal article" date="2020" name="bioRxiv">
        <title>Chromosome-level reference genome of the European wasp spider Argiope bruennichi: a resource for studies on range expansion and evolutionary adaptation.</title>
        <authorList>
            <person name="Sheffer M.M."/>
            <person name="Hoppe A."/>
            <person name="Krehenwinkel H."/>
            <person name="Uhl G."/>
            <person name="Kuss A.W."/>
            <person name="Jensen L."/>
            <person name="Jensen C."/>
            <person name="Gillespie R.G."/>
            <person name="Hoff K.J."/>
            <person name="Prost S."/>
        </authorList>
    </citation>
    <scope>NUCLEOTIDE SEQUENCE</scope>
</reference>
<name>A0A8T0ELD2_ARGBR</name>
<dbReference type="Pfam" id="PF00001">
    <property type="entry name" value="7tm_1"/>
    <property type="match status" value="1"/>
</dbReference>
<feature type="domain" description="BTB" evidence="8">
    <location>
        <begin position="430"/>
        <end position="495"/>
    </location>
</feature>
<dbReference type="EMBL" id="JABXBU010002227">
    <property type="protein sequence ID" value="KAF8774802.1"/>
    <property type="molecule type" value="Genomic_DNA"/>
</dbReference>
<sequence>MVQSEVASSSSKLLAMAECPPPEVNISVLNLSTPEDHLQQASNEQVERLKFIAYGIISSVIIALGILGNTINLVVLTRPNLKGVTFVYLTWLAISDLMSLVVSLSSMFRLHGMQPRTYLAAVYYSHVEMPLVNAFMASSVFLVVALTVDRYFSVCLPTRFKEVHNSQRARRSIAAAYICAFLLYIPVCFQKKPIPVTTGNRTEYIACDNLAVVGHTAFKIYLMVKEVLVRLGPVVLLAILNTTIIVTFRKTLKKRRDMLGMSSSGPVPSHKKYREEQRLIILLAGIVILFFISMTPAAVLTILNSDDKEFHFGFQLFRAFANTLELANYAMNFYVYCMCSSEIRRTFVALVTCTKPTPNNKEDRSVDSLGRLSQLNDETAFESEFFEGNAGPRLINWSDQRDESKPRPWQNGVRSLREGIAHIYDTKEFADVQFTVGARTFKAHRLILAARSPEFLKMLLKKQPGPSEERVDDVTEEGFEILLRYIYTDQVDELDREKLLEAYRAASLFKQKGLLKVCEERIVEWEITCENVCDLLNKLADIESMRQRCLLFLRNNALSVLTADNLTQASANTFWLMFESGFFKHAPAMTRLKNALRWAAEQLPPQNDYSMARDLLLKGKPILGRCGIERLNSVELATLIAQYKGLLTPEECTSFFVNANNPGAMPLPTWCKPDE</sequence>